<protein>
    <submittedName>
        <fullName evidence="1">Uncharacterized protein</fullName>
    </submittedName>
</protein>
<organism evidence="1 2">
    <name type="scientific">Anaerobutyricum hallii</name>
    <dbReference type="NCBI Taxonomy" id="39488"/>
    <lineage>
        <taxon>Bacteria</taxon>
        <taxon>Bacillati</taxon>
        <taxon>Bacillota</taxon>
        <taxon>Clostridia</taxon>
        <taxon>Lachnospirales</taxon>
        <taxon>Lachnospiraceae</taxon>
        <taxon>Anaerobutyricum</taxon>
    </lineage>
</organism>
<dbReference type="AlphaFoldDB" id="A0A173XFY8"/>
<dbReference type="RefSeq" id="WP_278276564.1">
    <property type="nucleotide sequence ID" value="NZ_BLYK01000002.1"/>
</dbReference>
<sequence length="41" mass="4864">MKYGKVIDLHEKRREISRKKIVKSLKHSVKTAKKNLSDLEK</sequence>
<dbReference type="Proteomes" id="UP000095679">
    <property type="component" value="Unassembled WGS sequence"/>
</dbReference>
<reference evidence="1 2" key="1">
    <citation type="submission" date="2015-09" db="EMBL/GenBank/DDBJ databases">
        <authorList>
            <consortium name="Pathogen Informatics"/>
        </authorList>
    </citation>
    <scope>NUCLEOTIDE SEQUENCE [LARGE SCALE GENOMIC DNA]</scope>
    <source>
        <strain evidence="1 2">2789STDY5834835</strain>
    </source>
</reference>
<evidence type="ECO:0000313" key="2">
    <source>
        <dbReference type="Proteomes" id="UP000095679"/>
    </source>
</evidence>
<accession>A0A173XFY8</accession>
<evidence type="ECO:0000313" key="1">
    <source>
        <dbReference type="EMBL" id="CUN50533.1"/>
    </source>
</evidence>
<gene>
    <name evidence="1" type="ORF">ERS852450_00116</name>
</gene>
<dbReference type="EMBL" id="CYZL01000001">
    <property type="protein sequence ID" value="CUN50533.1"/>
    <property type="molecule type" value="Genomic_DNA"/>
</dbReference>
<proteinExistence type="predicted"/>
<name>A0A173XFY8_9FIRM</name>